<evidence type="ECO:0000256" key="5">
    <source>
        <dbReference type="RuleBase" id="RU000562"/>
    </source>
</evidence>
<feature type="compositionally biased region" description="Basic and acidic residues" evidence="6">
    <location>
        <begin position="100"/>
        <end position="123"/>
    </location>
</feature>
<dbReference type="EMBL" id="JAOAMV010000002">
    <property type="protein sequence ID" value="MCT2558519.1"/>
    <property type="molecule type" value="Genomic_DNA"/>
</dbReference>
<feature type="compositionally biased region" description="Basic and acidic residues" evidence="6">
    <location>
        <begin position="151"/>
        <end position="161"/>
    </location>
</feature>
<dbReference type="Proteomes" id="UP001142648">
    <property type="component" value="Unassembled WGS sequence"/>
</dbReference>
<dbReference type="GO" id="GO:0005840">
    <property type="term" value="C:ribosome"/>
    <property type="evidence" value="ECO:0007669"/>
    <property type="project" value="UniProtKB-KW"/>
</dbReference>
<evidence type="ECO:0000256" key="2">
    <source>
        <dbReference type="ARBA" id="ARBA00022980"/>
    </source>
</evidence>
<sequence length="173" mass="18248">MFAVVRTGGKQYRVAAGDKIAVEKLAGDAGDTITLGDVLLAGEGDTLADAAKTVVSAEIIAQAKSEKVTVFKKRRRHNYRRKAGHRQQMTLLRIVSVGDSKAEKKAAPKKEAAPKDEAPKADHSAQASEPAKGVDTKKETKAKAAAPVKDAAPKKAADKKAPAKKPAAKKTDK</sequence>
<keyword evidence="2 4" id="KW-0689">Ribosomal protein</keyword>
<keyword evidence="8" id="KW-1185">Reference proteome</keyword>
<feature type="region of interest" description="Disordered" evidence="6">
    <location>
        <begin position="76"/>
        <end position="173"/>
    </location>
</feature>
<dbReference type="PANTHER" id="PTHR21349:SF0">
    <property type="entry name" value="LARGE RIBOSOMAL SUBUNIT PROTEIN BL21M"/>
    <property type="match status" value="1"/>
</dbReference>
<dbReference type="NCBIfam" id="TIGR00061">
    <property type="entry name" value="L21"/>
    <property type="match status" value="1"/>
</dbReference>
<protein>
    <recommendedName>
        <fullName evidence="4">Large ribosomal subunit protein bL21</fullName>
    </recommendedName>
</protein>
<dbReference type="GO" id="GO:0003735">
    <property type="term" value="F:structural constituent of ribosome"/>
    <property type="evidence" value="ECO:0007669"/>
    <property type="project" value="InterPro"/>
</dbReference>
<evidence type="ECO:0000256" key="3">
    <source>
        <dbReference type="ARBA" id="ARBA00023274"/>
    </source>
</evidence>
<keyword evidence="4 5" id="KW-0699">rRNA-binding</keyword>
<comment type="function">
    <text evidence="4 5">This protein binds to 23S rRNA in the presence of protein L20.</text>
</comment>
<dbReference type="InterPro" id="IPR036164">
    <property type="entry name" value="bL21-like_sf"/>
</dbReference>
<dbReference type="InterPro" id="IPR001787">
    <property type="entry name" value="Ribosomal_bL21"/>
</dbReference>
<comment type="similarity">
    <text evidence="1 4 5">Belongs to the bacterial ribosomal protein bL21 family.</text>
</comment>
<gene>
    <name evidence="4 7" type="primary">rplU</name>
    <name evidence="7" type="ORF">N0B51_05950</name>
</gene>
<feature type="compositionally biased region" description="Basic residues" evidence="6">
    <location>
        <begin position="162"/>
        <end position="173"/>
    </location>
</feature>
<accession>A0A9X2W1H8</accession>
<dbReference type="SUPFAM" id="SSF141091">
    <property type="entry name" value="L21p-like"/>
    <property type="match status" value="1"/>
</dbReference>
<dbReference type="HAMAP" id="MF_01363">
    <property type="entry name" value="Ribosomal_bL21"/>
    <property type="match status" value="1"/>
</dbReference>
<name>A0A9X2W1H8_9SPHN</name>
<reference evidence="7" key="1">
    <citation type="submission" date="2022-09" db="EMBL/GenBank/DDBJ databases">
        <title>The genome sequence of Tsuneonella sp. YG55.</title>
        <authorList>
            <person name="Liu Y."/>
        </authorList>
    </citation>
    <scope>NUCLEOTIDE SEQUENCE</scope>
    <source>
        <strain evidence="7">YG55</strain>
    </source>
</reference>
<evidence type="ECO:0000256" key="6">
    <source>
        <dbReference type="SAM" id="MobiDB-lite"/>
    </source>
</evidence>
<organism evidence="7 8">
    <name type="scientific">Tsuneonella litorea</name>
    <dbReference type="NCBI Taxonomy" id="2976475"/>
    <lineage>
        <taxon>Bacteria</taxon>
        <taxon>Pseudomonadati</taxon>
        <taxon>Pseudomonadota</taxon>
        <taxon>Alphaproteobacteria</taxon>
        <taxon>Sphingomonadales</taxon>
        <taxon>Erythrobacteraceae</taxon>
        <taxon>Tsuneonella</taxon>
    </lineage>
</organism>
<dbReference type="RefSeq" id="WP_259961349.1">
    <property type="nucleotide sequence ID" value="NZ_JAOAMV010000002.1"/>
</dbReference>
<comment type="caution">
    <text evidence="7">The sequence shown here is derived from an EMBL/GenBank/DDBJ whole genome shotgun (WGS) entry which is preliminary data.</text>
</comment>
<dbReference type="GO" id="GO:0019843">
    <property type="term" value="F:rRNA binding"/>
    <property type="evidence" value="ECO:0007669"/>
    <property type="project" value="UniProtKB-UniRule"/>
</dbReference>
<dbReference type="GO" id="GO:0005737">
    <property type="term" value="C:cytoplasm"/>
    <property type="evidence" value="ECO:0007669"/>
    <property type="project" value="UniProtKB-ARBA"/>
</dbReference>
<evidence type="ECO:0000313" key="8">
    <source>
        <dbReference type="Proteomes" id="UP001142648"/>
    </source>
</evidence>
<evidence type="ECO:0000256" key="1">
    <source>
        <dbReference type="ARBA" id="ARBA00008563"/>
    </source>
</evidence>
<dbReference type="GO" id="GO:1990904">
    <property type="term" value="C:ribonucleoprotein complex"/>
    <property type="evidence" value="ECO:0007669"/>
    <property type="project" value="UniProtKB-KW"/>
</dbReference>
<evidence type="ECO:0000313" key="7">
    <source>
        <dbReference type="EMBL" id="MCT2558519.1"/>
    </source>
</evidence>
<evidence type="ECO:0000256" key="4">
    <source>
        <dbReference type="HAMAP-Rule" id="MF_01363"/>
    </source>
</evidence>
<dbReference type="PANTHER" id="PTHR21349">
    <property type="entry name" value="50S RIBOSOMAL PROTEIN L21"/>
    <property type="match status" value="1"/>
</dbReference>
<feature type="compositionally biased region" description="Basic residues" evidence="6">
    <location>
        <begin position="76"/>
        <end position="85"/>
    </location>
</feature>
<feature type="compositionally biased region" description="Basic and acidic residues" evidence="6">
    <location>
        <begin position="132"/>
        <end position="142"/>
    </location>
</feature>
<comment type="subunit">
    <text evidence="4">Part of the 50S ribosomal subunit. Contacts protein L20.</text>
</comment>
<proteinExistence type="inferred from homology"/>
<dbReference type="GO" id="GO:0006412">
    <property type="term" value="P:translation"/>
    <property type="evidence" value="ECO:0007669"/>
    <property type="project" value="UniProtKB-UniRule"/>
</dbReference>
<dbReference type="Pfam" id="PF00829">
    <property type="entry name" value="Ribosomal_L21p"/>
    <property type="match status" value="1"/>
</dbReference>
<keyword evidence="3 4" id="KW-0687">Ribonucleoprotein</keyword>
<keyword evidence="4 5" id="KW-0694">RNA-binding</keyword>
<dbReference type="InterPro" id="IPR028909">
    <property type="entry name" value="bL21-like"/>
</dbReference>
<dbReference type="AlphaFoldDB" id="A0A9X2W1H8"/>